<accession>A0A7J5XR02</accession>
<name>A0A7J5XR02_DISMA</name>
<keyword evidence="2" id="KW-1185">Reference proteome</keyword>
<dbReference type="Proteomes" id="UP000518266">
    <property type="component" value="Unassembled WGS sequence"/>
</dbReference>
<protein>
    <submittedName>
        <fullName evidence="1">Uncharacterized protein</fullName>
    </submittedName>
</protein>
<dbReference type="AlphaFoldDB" id="A0A7J5XR02"/>
<proteinExistence type="predicted"/>
<evidence type="ECO:0000313" key="1">
    <source>
        <dbReference type="EMBL" id="KAF3839263.1"/>
    </source>
</evidence>
<evidence type="ECO:0000313" key="2">
    <source>
        <dbReference type="Proteomes" id="UP000518266"/>
    </source>
</evidence>
<reference evidence="1 2" key="1">
    <citation type="submission" date="2020-03" db="EMBL/GenBank/DDBJ databases">
        <title>Dissostichus mawsoni Genome sequencing and assembly.</title>
        <authorList>
            <person name="Park H."/>
        </authorList>
    </citation>
    <scope>NUCLEOTIDE SEQUENCE [LARGE SCALE GENOMIC DNA]</scope>
    <source>
        <strain evidence="1">DM0001</strain>
        <tissue evidence="1">Muscle</tissue>
    </source>
</reference>
<sequence length="70" mass="8027">MNVNGLLNARDENKNVMMWPLTLSFLHQNITSEVNANGLLHRRGNSSLFWTLMQHIHVLNNVLECSIVNL</sequence>
<gene>
    <name evidence="1" type="ORF">F7725_017980</name>
</gene>
<dbReference type="EMBL" id="JAAKFY010000021">
    <property type="protein sequence ID" value="KAF3839263.1"/>
    <property type="molecule type" value="Genomic_DNA"/>
</dbReference>
<comment type="caution">
    <text evidence="1">The sequence shown here is derived from an EMBL/GenBank/DDBJ whole genome shotgun (WGS) entry which is preliminary data.</text>
</comment>
<organism evidence="1 2">
    <name type="scientific">Dissostichus mawsoni</name>
    <name type="common">Antarctic cod</name>
    <dbReference type="NCBI Taxonomy" id="36200"/>
    <lineage>
        <taxon>Eukaryota</taxon>
        <taxon>Metazoa</taxon>
        <taxon>Chordata</taxon>
        <taxon>Craniata</taxon>
        <taxon>Vertebrata</taxon>
        <taxon>Euteleostomi</taxon>
        <taxon>Actinopterygii</taxon>
        <taxon>Neopterygii</taxon>
        <taxon>Teleostei</taxon>
        <taxon>Neoteleostei</taxon>
        <taxon>Acanthomorphata</taxon>
        <taxon>Eupercaria</taxon>
        <taxon>Perciformes</taxon>
        <taxon>Notothenioidei</taxon>
        <taxon>Nototheniidae</taxon>
        <taxon>Dissostichus</taxon>
    </lineage>
</organism>